<keyword evidence="1" id="KW-0472">Membrane</keyword>
<evidence type="ECO:0000256" key="1">
    <source>
        <dbReference type="SAM" id="Phobius"/>
    </source>
</evidence>
<protein>
    <submittedName>
        <fullName evidence="2">Uncharacterized protein</fullName>
    </submittedName>
</protein>
<proteinExistence type="predicted"/>
<keyword evidence="3" id="KW-1185">Reference proteome</keyword>
<gene>
    <name evidence="2" type="ORF">AUEXF2481DRAFT_40718</name>
</gene>
<dbReference type="InParanoid" id="A0A074YAE9"/>
<name>A0A074YAE9_AURSE</name>
<dbReference type="GeneID" id="25366680"/>
<evidence type="ECO:0000313" key="3">
    <source>
        <dbReference type="Proteomes" id="UP000030641"/>
    </source>
</evidence>
<keyword evidence="1" id="KW-0812">Transmembrane</keyword>
<feature type="transmembrane region" description="Helical" evidence="1">
    <location>
        <begin position="23"/>
        <end position="47"/>
    </location>
</feature>
<sequence length="162" mass="17820">MPLILGIAMGLRITLLSCPQESILLLGCIAAACTLLVFIIGLIYIALFRSFSTSKDDSNDSEDNLPDVEDLFVMHLGKDEDKHFLVLKVDLLDILSALKRNIRRGFSPVVTPILALRIELKDCEENPAAKEDFVDEVVVAAERVVDDVMEASIAGFTQNSDI</sequence>
<keyword evidence="1" id="KW-1133">Transmembrane helix</keyword>
<reference evidence="2 3" key="1">
    <citation type="journal article" date="2014" name="BMC Genomics">
        <title>Genome sequencing of four Aureobasidium pullulans varieties: biotechnological potential, stress tolerance, and description of new species.</title>
        <authorList>
            <person name="Gostin Ar C."/>
            <person name="Ohm R.A."/>
            <person name="Kogej T."/>
            <person name="Sonjak S."/>
            <person name="Turk M."/>
            <person name="Zajc J."/>
            <person name="Zalar P."/>
            <person name="Grube M."/>
            <person name="Sun H."/>
            <person name="Han J."/>
            <person name="Sharma A."/>
            <person name="Chiniquy J."/>
            <person name="Ngan C.Y."/>
            <person name="Lipzen A."/>
            <person name="Barry K."/>
            <person name="Grigoriev I.V."/>
            <person name="Gunde-Cimerman N."/>
        </authorList>
    </citation>
    <scope>NUCLEOTIDE SEQUENCE [LARGE SCALE GENOMIC DNA]</scope>
    <source>
        <strain evidence="2 3">EXF-2481</strain>
    </source>
</reference>
<organism evidence="2 3">
    <name type="scientific">Aureobasidium subglaciale (strain EXF-2481)</name>
    <name type="common">Aureobasidium pullulans var. subglaciale</name>
    <dbReference type="NCBI Taxonomy" id="1043005"/>
    <lineage>
        <taxon>Eukaryota</taxon>
        <taxon>Fungi</taxon>
        <taxon>Dikarya</taxon>
        <taxon>Ascomycota</taxon>
        <taxon>Pezizomycotina</taxon>
        <taxon>Dothideomycetes</taxon>
        <taxon>Dothideomycetidae</taxon>
        <taxon>Dothideales</taxon>
        <taxon>Saccotheciaceae</taxon>
        <taxon>Aureobasidium</taxon>
    </lineage>
</organism>
<accession>A0A074YAE9</accession>
<evidence type="ECO:0000313" key="2">
    <source>
        <dbReference type="EMBL" id="KEQ94768.1"/>
    </source>
</evidence>
<dbReference type="Proteomes" id="UP000030641">
    <property type="component" value="Unassembled WGS sequence"/>
</dbReference>
<dbReference type="RefSeq" id="XP_013343209.1">
    <property type="nucleotide sequence ID" value="XM_013487755.1"/>
</dbReference>
<dbReference type="HOGENOM" id="CLU_1635056_0_0_1"/>
<dbReference type="AlphaFoldDB" id="A0A074YAE9"/>
<dbReference type="EMBL" id="KL584761">
    <property type="protein sequence ID" value="KEQ94768.1"/>
    <property type="molecule type" value="Genomic_DNA"/>
</dbReference>